<dbReference type="OrthoDB" id="8197617at2759"/>
<evidence type="ECO:0000313" key="2">
    <source>
        <dbReference type="Proteomes" id="UP000677054"/>
    </source>
</evidence>
<evidence type="ECO:0000313" key="1">
    <source>
        <dbReference type="EMBL" id="CAD7246173.1"/>
    </source>
</evidence>
<dbReference type="EMBL" id="LR900577">
    <property type="protein sequence ID" value="CAD7246173.1"/>
    <property type="molecule type" value="Genomic_DNA"/>
</dbReference>
<proteinExistence type="predicted"/>
<dbReference type="EMBL" id="CAJPEV010001060">
    <property type="protein sequence ID" value="CAG0890454.1"/>
    <property type="molecule type" value="Genomic_DNA"/>
</dbReference>
<evidence type="ECO:0008006" key="3">
    <source>
        <dbReference type="Google" id="ProtNLM"/>
    </source>
</evidence>
<accession>A0A7R9A2V1</accession>
<dbReference type="AlphaFoldDB" id="A0A7R9A2V1"/>
<reference evidence="1" key="1">
    <citation type="submission" date="2020-11" db="EMBL/GenBank/DDBJ databases">
        <authorList>
            <person name="Tran Van P."/>
        </authorList>
    </citation>
    <scope>NUCLEOTIDE SEQUENCE</scope>
</reference>
<organism evidence="1">
    <name type="scientific">Darwinula stevensoni</name>
    <dbReference type="NCBI Taxonomy" id="69355"/>
    <lineage>
        <taxon>Eukaryota</taxon>
        <taxon>Metazoa</taxon>
        <taxon>Ecdysozoa</taxon>
        <taxon>Arthropoda</taxon>
        <taxon>Crustacea</taxon>
        <taxon>Oligostraca</taxon>
        <taxon>Ostracoda</taxon>
        <taxon>Podocopa</taxon>
        <taxon>Podocopida</taxon>
        <taxon>Darwinulocopina</taxon>
        <taxon>Darwinuloidea</taxon>
        <taxon>Darwinulidae</taxon>
        <taxon>Darwinula</taxon>
    </lineage>
</organism>
<gene>
    <name evidence="1" type="ORF">DSTB1V02_LOCUS6030</name>
</gene>
<name>A0A7R9A2V1_9CRUS</name>
<protein>
    <recommendedName>
        <fullName evidence="3">Reverse transcriptase</fullName>
    </recommendedName>
</protein>
<sequence>MGIARSILRSFSTPNGLALHRKRAHPVQFNSEISTTRVKARWSDEETRLLALSEIGLSSSTCNINEVLRNRFPGRTLEAIKGKRKQRHYTDLLNQLLHGASDSSVPAETTTALEEVVPIHESHPSENVAATANVTAAPVSPLPNLTLFPDHLLALSQQEDVLPDLQQLILQCLASPSQALEHLETFLPLTFPSTHRKVNCPKTGLIHSARRRHHRIKEYAKVQNMYKKDRTKAAHYILDGENSSTATPSKEDINATFGELFSSSSPPDTIYCIPINPPCTIFYSITVKEISKALQASPKSAPGPDGLTISDIKGKNKIYLAVLFNICLWSRDLPKSLKISKTILIPKSGYLNLASNWRPITISSVLLRLLHKILALRLNLVTHLSPAQRAFLPLTVAPLKRNKKIYILRIYAIPRLLHALTLGRYSIGWLKTIDCKIRGFVKSTLRLPSSTSNASLYASIKDGGFSIPCLTQSIPRVTLMRLSTINDQGDRDCMAFATSPRYFSNRKKCLKFLGSTATKYEQKKFWRDSLYSSVNGRGLDQVQDSPGNSWFGQGTRFTSGRVFINLCRLRTNSLMCREFNTRGRRNGHRLCRANCQKVESLSHIMQGCPATHWFRVTTHNRLLSMVADKFSSIGYNVTVEPRITINGELRKPDIILTIDRELTICDLTVGWETSQSLDDRHIAKMDYYGTQAMRNHLKEKWPNHSINFQAIALSCRGGIAPLSHTFLQTCHWTSRDISLLCLRCIEKLLNIYWGFFAATSRIGERALI</sequence>
<dbReference type="PANTHER" id="PTHR19446">
    <property type="entry name" value="REVERSE TRANSCRIPTASES"/>
    <property type="match status" value="1"/>
</dbReference>
<keyword evidence="2" id="KW-1185">Reference proteome</keyword>
<dbReference type="Proteomes" id="UP000677054">
    <property type="component" value="Unassembled WGS sequence"/>
</dbReference>